<dbReference type="EMBL" id="JXTC01000672">
    <property type="protein sequence ID" value="PON41038.1"/>
    <property type="molecule type" value="Genomic_DNA"/>
</dbReference>
<name>A0A2P5AX02_TREOI</name>
<evidence type="ECO:0000313" key="2">
    <source>
        <dbReference type="Proteomes" id="UP000237000"/>
    </source>
</evidence>
<proteinExistence type="predicted"/>
<protein>
    <submittedName>
        <fullName evidence="1">Uncharacterized protein</fullName>
    </submittedName>
</protein>
<sequence>MGRLVWPSCGPTRPGLLKENGSPTCTTGCLIWAGRGPRMGQPVSQNRLTHGIPSRAKIGWPMITHRGPAHSSPPWAGPL</sequence>
<accession>A0A2P5AX02</accession>
<gene>
    <name evidence="1" type="ORF">TorRG33x02_339070</name>
</gene>
<organism evidence="1 2">
    <name type="scientific">Trema orientale</name>
    <name type="common">Charcoal tree</name>
    <name type="synonym">Celtis orientalis</name>
    <dbReference type="NCBI Taxonomy" id="63057"/>
    <lineage>
        <taxon>Eukaryota</taxon>
        <taxon>Viridiplantae</taxon>
        <taxon>Streptophyta</taxon>
        <taxon>Embryophyta</taxon>
        <taxon>Tracheophyta</taxon>
        <taxon>Spermatophyta</taxon>
        <taxon>Magnoliopsida</taxon>
        <taxon>eudicotyledons</taxon>
        <taxon>Gunneridae</taxon>
        <taxon>Pentapetalae</taxon>
        <taxon>rosids</taxon>
        <taxon>fabids</taxon>
        <taxon>Rosales</taxon>
        <taxon>Cannabaceae</taxon>
        <taxon>Trema</taxon>
    </lineage>
</organism>
<dbReference type="AlphaFoldDB" id="A0A2P5AX02"/>
<reference evidence="2" key="1">
    <citation type="submission" date="2016-06" db="EMBL/GenBank/DDBJ databases">
        <title>Parallel loss of symbiosis genes in relatives of nitrogen-fixing non-legume Parasponia.</title>
        <authorList>
            <person name="Van Velzen R."/>
            <person name="Holmer R."/>
            <person name="Bu F."/>
            <person name="Rutten L."/>
            <person name="Van Zeijl A."/>
            <person name="Liu W."/>
            <person name="Santuari L."/>
            <person name="Cao Q."/>
            <person name="Sharma T."/>
            <person name="Shen D."/>
            <person name="Roswanjaya Y."/>
            <person name="Wardhani T."/>
            <person name="Kalhor M.S."/>
            <person name="Jansen J."/>
            <person name="Van den Hoogen J."/>
            <person name="Gungor B."/>
            <person name="Hartog M."/>
            <person name="Hontelez J."/>
            <person name="Verver J."/>
            <person name="Yang W.-C."/>
            <person name="Schijlen E."/>
            <person name="Repin R."/>
            <person name="Schilthuizen M."/>
            <person name="Schranz E."/>
            <person name="Heidstra R."/>
            <person name="Miyata K."/>
            <person name="Fedorova E."/>
            <person name="Kohlen W."/>
            <person name="Bisseling T."/>
            <person name="Smit S."/>
            <person name="Geurts R."/>
        </authorList>
    </citation>
    <scope>NUCLEOTIDE SEQUENCE [LARGE SCALE GENOMIC DNA]</scope>
    <source>
        <strain evidence="2">cv. RG33-2</strain>
    </source>
</reference>
<keyword evidence="2" id="KW-1185">Reference proteome</keyword>
<evidence type="ECO:0000313" key="1">
    <source>
        <dbReference type="EMBL" id="PON41038.1"/>
    </source>
</evidence>
<comment type="caution">
    <text evidence="1">The sequence shown here is derived from an EMBL/GenBank/DDBJ whole genome shotgun (WGS) entry which is preliminary data.</text>
</comment>
<dbReference type="InParanoid" id="A0A2P5AX02"/>
<dbReference type="Proteomes" id="UP000237000">
    <property type="component" value="Unassembled WGS sequence"/>
</dbReference>